<evidence type="ECO:0000313" key="3">
    <source>
        <dbReference type="Proteomes" id="UP000653411"/>
    </source>
</evidence>
<protein>
    <submittedName>
        <fullName evidence="2">Uncharacterized protein</fullName>
    </submittedName>
</protein>
<comment type="caution">
    <text evidence="2">The sequence shown here is derived from an EMBL/GenBank/DDBJ whole genome shotgun (WGS) entry which is preliminary data.</text>
</comment>
<reference evidence="2" key="2">
    <citation type="submission" date="2020-09" db="EMBL/GenBank/DDBJ databases">
        <authorList>
            <person name="Sun Q."/>
            <person name="Zhou Y."/>
        </authorList>
    </citation>
    <scope>NUCLEOTIDE SEQUENCE</scope>
    <source>
        <strain evidence="2">CGMCC 4.7110</strain>
    </source>
</reference>
<evidence type="ECO:0000313" key="2">
    <source>
        <dbReference type="EMBL" id="GGN35388.1"/>
    </source>
</evidence>
<sequence>MNNLTRFLAGQADLAVVDGRADTAGLPGHGGDHRLRGKGGEGGGHGTPAQRHSDSFNDDLAGPAVRGCRGTVRRTYTRPRLTT</sequence>
<dbReference type="AlphaFoldDB" id="A0A917XKP0"/>
<dbReference type="EMBL" id="BMML01000023">
    <property type="protein sequence ID" value="GGN35388.1"/>
    <property type="molecule type" value="Genomic_DNA"/>
</dbReference>
<reference evidence="2" key="1">
    <citation type="journal article" date="2014" name="Int. J. Syst. Evol. Microbiol.">
        <title>Complete genome sequence of Corynebacterium casei LMG S-19264T (=DSM 44701T), isolated from a smear-ripened cheese.</title>
        <authorList>
            <consortium name="US DOE Joint Genome Institute (JGI-PGF)"/>
            <person name="Walter F."/>
            <person name="Albersmeier A."/>
            <person name="Kalinowski J."/>
            <person name="Ruckert C."/>
        </authorList>
    </citation>
    <scope>NUCLEOTIDE SEQUENCE</scope>
    <source>
        <strain evidence="2">CGMCC 4.7110</strain>
    </source>
</reference>
<evidence type="ECO:0000256" key="1">
    <source>
        <dbReference type="SAM" id="MobiDB-lite"/>
    </source>
</evidence>
<proteinExistence type="predicted"/>
<organism evidence="2 3">
    <name type="scientific">Streptomyces fuscichromogenes</name>
    <dbReference type="NCBI Taxonomy" id="1324013"/>
    <lineage>
        <taxon>Bacteria</taxon>
        <taxon>Bacillati</taxon>
        <taxon>Actinomycetota</taxon>
        <taxon>Actinomycetes</taxon>
        <taxon>Kitasatosporales</taxon>
        <taxon>Streptomycetaceae</taxon>
        <taxon>Streptomyces</taxon>
    </lineage>
</organism>
<name>A0A917XKP0_9ACTN</name>
<gene>
    <name evidence="2" type="ORF">GCM10011578_077350</name>
</gene>
<keyword evidence="3" id="KW-1185">Reference proteome</keyword>
<dbReference type="Proteomes" id="UP000653411">
    <property type="component" value="Unassembled WGS sequence"/>
</dbReference>
<feature type="region of interest" description="Disordered" evidence="1">
    <location>
        <begin position="24"/>
        <end position="83"/>
    </location>
</feature>
<accession>A0A917XKP0</accession>